<reference evidence="5 6" key="1">
    <citation type="submission" date="2015-07" db="EMBL/GenBank/DDBJ databases">
        <title>Whole genome sequence of Herpetosiphon geysericola DSM 7119.</title>
        <authorList>
            <person name="Hemp J."/>
            <person name="Ward L.M."/>
            <person name="Pace L.A."/>
            <person name="Fischer W.W."/>
        </authorList>
    </citation>
    <scope>NUCLEOTIDE SEQUENCE [LARGE SCALE GENOMIC DNA]</scope>
    <source>
        <strain evidence="5 6">DSM 7119</strain>
    </source>
</reference>
<dbReference type="GO" id="GO:0051536">
    <property type="term" value="F:iron-sulfur cluster binding"/>
    <property type="evidence" value="ECO:0007669"/>
    <property type="project" value="UniProtKB-KW"/>
</dbReference>
<accession>A0A0P6YV22</accession>
<dbReference type="GO" id="GO:0003735">
    <property type="term" value="F:structural constituent of ribosome"/>
    <property type="evidence" value="ECO:0007669"/>
    <property type="project" value="TreeGrafter"/>
</dbReference>
<dbReference type="OrthoDB" id="9799639at2"/>
<dbReference type="STRING" id="70996.SE18_09745"/>
<sequence>MLPPALRVALERALTGTDQKRLATAASGLSERYREGHSRTTAPFVQNAADVLAYAATRMPATLGALKAACSEIAQRQPNFKPQTQLDLGAGTGAATWAASLVWPTLQQHHLLERESTMLQLGQRLMQAGPSSLQQARWQQANLPNSSNVGSYDLVTIGYVLGELNTSQRQQLFAQAWQATSGSLLIVEPGTPRGFELILAAREFLLGQQAHLIAPCPHEATCPMQANDWCHFATRIERTRFHRSLKGAELGYEDEKWSYIAVSRQPTQLAPARIIRHPFQQPQRIQLQLCTPQGLHSTTINKRDAQWKAARKAEWGASFEPNLGQD</sequence>
<dbReference type="Gene3D" id="3.40.50.150">
    <property type="entry name" value="Vaccinia Virus protein VP39"/>
    <property type="match status" value="1"/>
</dbReference>
<dbReference type="PANTHER" id="PTHR13184">
    <property type="entry name" value="37S RIBOSOMAL PROTEIN S22"/>
    <property type="match status" value="1"/>
</dbReference>
<keyword evidence="1" id="KW-0479">Metal-binding</keyword>
<dbReference type="InterPro" id="IPR029063">
    <property type="entry name" value="SAM-dependent_MTases_sf"/>
</dbReference>
<evidence type="ECO:0000313" key="5">
    <source>
        <dbReference type="EMBL" id="KPL88934.1"/>
    </source>
</evidence>
<dbReference type="GO" id="GO:0015935">
    <property type="term" value="C:small ribosomal subunit"/>
    <property type="evidence" value="ECO:0007669"/>
    <property type="project" value="TreeGrafter"/>
</dbReference>
<dbReference type="GO" id="GO:0008168">
    <property type="term" value="F:methyltransferase activity"/>
    <property type="evidence" value="ECO:0007669"/>
    <property type="project" value="InterPro"/>
</dbReference>
<dbReference type="Pfam" id="PF09243">
    <property type="entry name" value="Rsm22"/>
    <property type="match status" value="1"/>
</dbReference>
<comment type="caution">
    <text evidence="5">The sequence shown here is derived from an EMBL/GenBank/DDBJ whole genome shotgun (WGS) entry which is preliminary data.</text>
</comment>
<dbReference type="GO" id="GO:0006412">
    <property type="term" value="P:translation"/>
    <property type="evidence" value="ECO:0007669"/>
    <property type="project" value="InterPro"/>
</dbReference>
<evidence type="ECO:0000256" key="1">
    <source>
        <dbReference type="ARBA" id="ARBA00022723"/>
    </source>
</evidence>
<dbReference type="PATRIC" id="fig|70996.4.peg.4513"/>
<dbReference type="InterPro" id="IPR052571">
    <property type="entry name" value="Mt_RNA_Methyltransferase"/>
</dbReference>
<evidence type="ECO:0000256" key="4">
    <source>
        <dbReference type="ARBA" id="ARBA00023014"/>
    </source>
</evidence>
<dbReference type="AlphaFoldDB" id="A0A0P6YV22"/>
<dbReference type="EMBL" id="LGKP01000015">
    <property type="protein sequence ID" value="KPL88934.1"/>
    <property type="molecule type" value="Genomic_DNA"/>
</dbReference>
<organism evidence="5 6">
    <name type="scientific">Herpetosiphon geysericola</name>
    <dbReference type="NCBI Taxonomy" id="70996"/>
    <lineage>
        <taxon>Bacteria</taxon>
        <taxon>Bacillati</taxon>
        <taxon>Chloroflexota</taxon>
        <taxon>Chloroflexia</taxon>
        <taxon>Herpetosiphonales</taxon>
        <taxon>Herpetosiphonaceae</taxon>
        <taxon>Herpetosiphon</taxon>
    </lineage>
</organism>
<name>A0A0P6YV22_9CHLR</name>
<keyword evidence="3" id="KW-0408">Iron</keyword>
<gene>
    <name evidence="5" type="ORF">SE18_09745</name>
</gene>
<dbReference type="PANTHER" id="PTHR13184:SF5">
    <property type="entry name" value="METHYLTRANSFERASE-LIKE PROTEIN 17, MITOCHONDRIAL"/>
    <property type="match status" value="1"/>
</dbReference>
<dbReference type="InterPro" id="IPR015324">
    <property type="entry name" value="Ribosomal_Rsm22-like"/>
</dbReference>
<evidence type="ECO:0008006" key="7">
    <source>
        <dbReference type="Google" id="ProtNLM"/>
    </source>
</evidence>
<evidence type="ECO:0000256" key="3">
    <source>
        <dbReference type="ARBA" id="ARBA00023004"/>
    </source>
</evidence>
<keyword evidence="4" id="KW-0411">Iron-sulfur</keyword>
<evidence type="ECO:0000313" key="6">
    <source>
        <dbReference type="Proteomes" id="UP000050277"/>
    </source>
</evidence>
<protein>
    <recommendedName>
        <fullName evidence="7">Ribosomal small subunit Rsm22</fullName>
    </recommendedName>
</protein>
<dbReference type="RefSeq" id="WP_054534254.1">
    <property type="nucleotide sequence ID" value="NZ_LGKP01000015.1"/>
</dbReference>
<proteinExistence type="predicted"/>
<keyword evidence="6" id="KW-1185">Reference proteome</keyword>
<keyword evidence="2" id="KW-0809">Transit peptide</keyword>
<evidence type="ECO:0000256" key="2">
    <source>
        <dbReference type="ARBA" id="ARBA00022946"/>
    </source>
</evidence>
<dbReference type="SUPFAM" id="SSF53335">
    <property type="entry name" value="S-adenosyl-L-methionine-dependent methyltransferases"/>
    <property type="match status" value="1"/>
</dbReference>
<dbReference type="Proteomes" id="UP000050277">
    <property type="component" value="Unassembled WGS sequence"/>
</dbReference>
<dbReference type="GO" id="GO:0046872">
    <property type="term" value="F:metal ion binding"/>
    <property type="evidence" value="ECO:0007669"/>
    <property type="project" value="UniProtKB-KW"/>
</dbReference>